<dbReference type="EMBL" id="LNFP01000164">
    <property type="protein sequence ID" value="KUF96413.1"/>
    <property type="molecule type" value="Genomic_DNA"/>
</dbReference>
<gene>
    <name evidence="1" type="ORF">AM588_10011427</name>
</gene>
<evidence type="ECO:0000313" key="1">
    <source>
        <dbReference type="EMBL" id="KUF96413.1"/>
    </source>
</evidence>
<dbReference type="Proteomes" id="UP000054636">
    <property type="component" value="Unassembled WGS sequence"/>
</dbReference>
<dbReference type="AlphaFoldDB" id="A0A0W8DJ60"/>
<keyword evidence="1" id="KW-0648">Protein biosynthesis</keyword>
<keyword evidence="1" id="KW-0396">Initiation factor</keyword>
<proteinExistence type="predicted"/>
<name>A0A0W8DJ60_PHYNI</name>
<dbReference type="GO" id="GO:0003743">
    <property type="term" value="F:translation initiation factor activity"/>
    <property type="evidence" value="ECO:0007669"/>
    <property type="project" value="UniProtKB-KW"/>
</dbReference>
<reference evidence="1 2" key="1">
    <citation type="submission" date="2015-11" db="EMBL/GenBank/DDBJ databases">
        <title>Genomes and virulence difference between two physiological races of Phytophthora nicotianae.</title>
        <authorList>
            <person name="Liu H."/>
            <person name="Ma X."/>
            <person name="Yu H."/>
            <person name="Fang D."/>
            <person name="Li Y."/>
            <person name="Wang X."/>
            <person name="Wang W."/>
            <person name="Dong Y."/>
            <person name="Xiao B."/>
        </authorList>
    </citation>
    <scope>NUCLEOTIDE SEQUENCE [LARGE SCALE GENOMIC DNA]</scope>
    <source>
        <strain evidence="2">race 1</strain>
    </source>
</reference>
<organism evidence="1 2">
    <name type="scientific">Phytophthora nicotianae</name>
    <name type="common">Potato buckeye rot agent</name>
    <name type="synonym">Phytophthora parasitica</name>
    <dbReference type="NCBI Taxonomy" id="4792"/>
    <lineage>
        <taxon>Eukaryota</taxon>
        <taxon>Sar</taxon>
        <taxon>Stramenopiles</taxon>
        <taxon>Oomycota</taxon>
        <taxon>Peronosporomycetes</taxon>
        <taxon>Peronosporales</taxon>
        <taxon>Peronosporaceae</taxon>
        <taxon>Phytophthora</taxon>
    </lineage>
</organism>
<evidence type="ECO:0000313" key="2">
    <source>
        <dbReference type="Proteomes" id="UP000054636"/>
    </source>
</evidence>
<protein>
    <submittedName>
        <fullName evidence="1">Eukaryotic translation initiation factor 3 subunit A</fullName>
    </submittedName>
</protein>
<accession>A0A0W8DJ60</accession>
<comment type="caution">
    <text evidence="1">The sequence shown here is derived from an EMBL/GenBank/DDBJ whole genome shotgun (WGS) entry which is preliminary data.</text>
</comment>
<sequence>MENWGISKDYCSRFVRDSGSNMVSTGEIMDVSYHACVSHELHLIVSGLLSKKKTTEQPNPAWEASVSAETDACLIENEEDNDLSEEDGACIEGLRDAAVDEMDVFLKKALAALEMDELANMRKTVQTFRTLAVYFRKSPKARHRLEEIQRTS</sequence>